<dbReference type="InterPro" id="IPR029033">
    <property type="entry name" value="His_PPase_superfam"/>
</dbReference>
<evidence type="ECO:0000313" key="3">
    <source>
        <dbReference type="Proteomes" id="UP000006902"/>
    </source>
</evidence>
<reference evidence="1" key="2">
    <citation type="submission" date="2009-04" db="EMBL/GenBank/DDBJ databases">
        <authorList>
            <person name="Genoscope - CEA"/>
        </authorList>
    </citation>
    <scope>NUCLEOTIDE SEQUENCE</scope>
    <source>
        <strain evidence="1">5632</strain>
    </source>
</reference>
<reference evidence="2" key="3">
    <citation type="submission" date="2009-11" db="EMBL/GenBank/DDBJ databases">
        <authorList>
            <person name="Prasad N."/>
            <person name="Shashidhara L.S."/>
        </authorList>
    </citation>
    <scope>NUCLEOTIDE SEQUENCE</scope>
    <source>
        <strain evidence="2">5632</strain>
    </source>
</reference>
<dbReference type="SUPFAM" id="SSF53254">
    <property type="entry name" value="Phosphoglycerate mutase-like"/>
    <property type="match status" value="1"/>
</dbReference>
<dbReference type="Gene3D" id="3.40.50.1240">
    <property type="entry name" value="Phosphoglycerate mutase-like"/>
    <property type="match status" value="1"/>
</dbReference>
<reference evidence="1" key="1">
    <citation type="journal article" date="2009" name="J. Bacteriol.">
        <title>Occurrence, plasticity, and evolution of the vpma gene family, a genetic system devoted to high-frequency surface variation in Mycoplasma agalactiae.</title>
        <authorList>
            <person name="Nouvel L.X."/>
            <person name="Marenda M."/>
            <person name="Sirand-Pugnet P."/>
            <person name="Sagne E."/>
            <person name="Glew M."/>
            <person name="Mangenot S."/>
            <person name="Barbe V."/>
            <person name="Barre A."/>
            <person name="Claverol S."/>
            <person name="Citti C."/>
        </authorList>
    </citation>
    <scope>NUCLEOTIDE SEQUENCE</scope>
    <source>
        <strain evidence="1">5632</strain>
    </source>
</reference>
<name>C5JAC8_MYCAA</name>
<dbReference type="CDD" id="cd07040">
    <property type="entry name" value="HP"/>
    <property type="match status" value="1"/>
</dbReference>
<dbReference type="EMBL" id="FP671138">
    <property type="protein sequence ID" value="CBH40796.1"/>
    <property type="molecule type" value="Genomic_DNA"/>
</dbReference>
<protein>
    <recommendedName>
        <fullName evidence="4">Glucose-1-phosphatase</fullName>
    </recommendedName>
</protein>
<gene>
    <name evidence="1" type="ordered locus">MAGa5900</name>
</gene>
<dbReference type="OrthoDB" id="395886at2"/>
<evidence type="ECO:0000313" key="2">
    <source>
        <dbReference type="EMBL" id="CBH40796.1"/>
    </source>
</evidence>
<dbReference type="Proteomes" id="UP000006902">
    <property type="component" value="Chromosome"/>
</dbReference>
<organism evidence="1">
    <name type="scientific">Mycoplasmopsis agalactiae</name>
    <name type="common">Mycoplasma agalactiae</name>
    <dbReference type="NCBI Taxonomy" id="2110"/>
    <lineage>
        <taxon>Bacteria</taxon>
        <taxon>Bacillati</taxon>
        <taxon>Mycoplasmatota</taxon>
        <taxon>Mycoplasmoidales</taxon>
        <taxon>Metamycoplasmataceae</taxon>
        <taxon>Mycoplasmopsis</taxon>
    </lineage>
</organism>
<evidence type="ECO:0008006" key="4">
    <source>
        <dbReference type="Google" id="ProtNLM"/>
    </source>
</evidence>
<dbReference type="RefSeq" id="WP_013022161.1">
    <property type="nucleotide sequence ID" value="NC_013948.1"/>
</dbReference>
<proteinExistence type="predicted"/>
<accession>D3VR49</accession>
<reference evidence="3" key="4">
    <citation type="journal article" date="2010" name="BMC Genomics">
        <title>Comparative genomic and proteomic analyses of two Mycoplasma agalactiae strains: clues to the macro- and micro-events that are shaping mycoplasma diversity.</title>
        <authorList>
            <person name="Nouvel L.X."/>
            <person name="Sirand-Pugnet P."/>
            <person name="Marenda M.S."/>
            <person name="Sagne E."/>
            <person name="Barbe V."/>
            <person name="Mangenot S."/>
            <person name="Schenowitz C."/>
            <person name="Jacob D."/>
            <person name="Barre A."/>
            <person name="Claverol S."/>
            <person name="Blanchard A."/>
            <person name="Citti C."/>
        </authorList>
    </citation>
    <scope>NUCLEOTIDE SEQUENCE [LARGE SCALE GENOMIC DNA]</scope>
    <source>
        <strain evidence="3">5632</strain>
    </source>
</reference>
<dbReference type="EMBL" id="FP245514">
    <property type="protein sequence ID" value="CAX65726.1"/>
    <property type="molecule type" value="Genomic_DNA"/>
</dbReference>
<sequence>MKKIIVSRHGVRYPFEFESKFKKIFDKDILKWQFDPELSAHLSNKGALLELLFAKFLKKYLSVDSNMNINIVANSTHRTYETARLLALGLMPEKNIEIECSDSSFSKRDPWFELNYPSKSYIDNKRVNDFDQKASNLGIYDKFKELFNLDNNCLYVQSQSQIGFVENEWLKPTGRLFFSSSASDVMQSMYYHGFKESEIFKSSDFLKDLKLLLKAKDFVIDLIWNNPTLALESQKNIYKLLKSQFYTNYDLSILVGHDTNLATVLGILDIDVPDLNQLEKYPIGSKLIFTVYDDKTFDLELAYFDYKDIVNFNINAEPKIVSLGTNLKLK</sequence>
<accession>C5JAC8</accession>
<dbReference type="eggNOG" id="ENOG5032FVD">
    <property type="taxonomic scope" value="Bacteria"/>
</dbReference>
<dbReference type="KEGG" id="mal:MAGa5900"/>
<evidence type="ECO:0000313" key="1">
    <source>
        <dbReference type="EMBL" id="CAX65726.1"/>
    </source>
</evidence>
<dbReference type="AlphaFoldDB" id="C5JAC8"/>